<evidence type="ECO:0000256" key="11">
    <source>
        <dbReference type="ARBA" id="ARBA00022989"/>
    </source>
</evidence>
<evidence type="ECO:0000313" key="17">
    <source>
        <dbReference type="EMBL" id="RGO33021.1"/>
    </source>
</evidence>
<feature type="transmembrane region" description="Helical" evidence="14">
    <location>
        <begin position="219"/>
        <end position="238"/>
    </location>
</feature>
<dbReference type="Proteomes" id="UP000095485">
    <property type="component" value="Unassembled WGS sequence"/>
</dbReference>
<dbReference type="InterPro" id="IPR036890">
    <property type="entry name" value="HATPase_C_sf"/>
</dbReference>
<keyword evidence="8" id="KW-0547">Nucleotide-binding</keyword>
<evidence type="ECO:0000256" key="2">
    <source>
        <dbReference type="ARBA" id="ARBA00004651"/>
    </source>
</evidence>
<keyword evidence="10" id="KW-0067">ATP-binding</keyword>
<dbReference type="PANTHER" id="PTHR45528:SF1">
    <property type="entry name" value="SENSOR HISTIDINE KINASE CPXA"/>
    <property type="match status" value="1"/>
</dbReference>
<keyword evidence="6 16" id="KW-0808">Transferase</keyword>
<dbReference type="GeneID" id="96229728"/>
<sequence length="703" mass="80526">MDTKLKNRRKLGLFLAAVTILGAAFFMIYNYHTIYRKAVSEAQKTYTTSLSDREYLESFLEFSYVLYNQEISSKTGEAKMSQEEISDAAEVWMEDYEALYPYLDYRIEDGSGAVLGRSTANTGKGLADDSFKEYAFGMVLTYDEHGDLDVKVVKSSEKTTQSIALRKIIDNWSETVEDATGGKLKTPKNRTYIYGMKKNGIEQYLNQWYWFGDEAPNDAWYMMLACMAAVGVAAWILAQSDTLGIGGRKLFQQPFEIVFIVAVTGLGLLDNKLNWIVTRTKGRPGAMDAAIWIAAFAVTYWAASCVSEIQKTGVRKYVTERTLLWRMWKTLRKEAPAAAERVGRDSGRLYRKVKEMAHRLYQTITDIDFTDKSSKAILRIVLVNFIILAVTSIFWFYGIMALIIYSVILYFILKKYFNEIKKNYHRLLEATNEIADGNLDVEIDENLGVFEPFKEEIEKIQTGFKKAVDEEVKSQRMKTELVTNVSHDLKTPLTAIITYVNLLKMEHDPERQKEYIDVLDRKSLRLKALIEDLFEISKASSRSVNLNIIEMDIVNLFKQVKLEMEEKITEANLDFRLDIPEEKVIVALDGQKTYRIFENLIGNAVKYAMPHTRVYVKIAAEEGEAVFRMKNVSATELTFNPEEITERFVRGDSARNTEGSGLGLAIVKSFVEIQKGKFWIETEADLFKAEIRWKLVDKKDDIA</sequence>
<dbReference type="Proteomes" id="UP000261285">
    <property type="component" value="Unassembled WGS sequence"/>
</dbReference>
<protein>
    <recommendedName>
        <fullName evidence="3">histidine kinase</fullName>
        <ecNumber evidence="3">2.7.13.3</ecNumber>
    </recommendedName>
</protein>
<evidence type="ECO:0000256" key="8">
    <source>
        <dbReference type="ARBA" id="ARBA00022741"/>
    </source>
</evidence>
<evidence type="ECO:0000259" key="15">
    <source>
        <dbReference type="PROSITE" id="PS50109"/>
    </source>
</evidence>
<dbReference type="Pfam" id="PF02518">
    <property type="entry name" value="HATPase_c"/>
    <property type="match status" value="1"/>
</dbReference>
<keyword evidence="12" id="KW-0902">Two-component regulatory system</keyword>
<dbReference type="InterPro" id="IPR050398">
    <property type="entry name" value="HssS/ArlS-like"/>
</dbReference>
<dbReference type="PANTHER" id="PTHR45528">
    <property type="entry name" value="SENSOR HISTIDINE KINASE CPXA"/>
    <property type="match status" value="1"/>
</dbReference>
<evidence type="ECO:0000313" key="19">
    <source>
        <dbReference type="Proteomes" id="UP000261285"/>
    </source>
</evidence>
<evidence type="ECO:0000256" key="9">
    <source>
        <dbReference type="ARBA" id="ARBA00022777"/>
    </source>
</evidence>
<evidence type="ECO:0000256" key="13">
    <source>
        <dbReference type="ARBA" id="ARBA00023136"/>
    </source>
</evidence>
<dbReference type="GO" id="GO:0005524">
    <property type="term" value="F:ATP binding"/>
    <property type="evidence" value="ECO:0007669"/>
    <property type="project" value="UniProtKB-KW"/>
</dbReference>
<gene>
    <name evidence="16" type="primary">phoR_5</name>
    <name evidence="17" type="ORF">DXB16_06655</name>
    <name evidence="16" type="ORF">ERS852526_02450</name>
</gene>
<evidence type="ECO:0000256" key="3">
    <source>
        <dbReference type="ARBA" id="ARBA00012438"/>
    </source>
</evidence>
<dbReference type="Pfam" id="PF00512">
    <property type="entry name" value="HisKA"/>
    <property type="match status" value="1"/>
</dbReference>
<feature type="transmembrane region" description="Helical" evidence="14">
    <location>
        <begin position="250"/>
        <end position="269"/>
    </location>
</feature>
<dbReference type="OrthoDB" id="9792991at2"/>
<keyword evidence="4" id="KW-1003">Cell membrane</keyword>
<evidence type="ECO:0000256" key="1">
    <source>
        <dbReference type="ARBA" id="ARBA00000085"/>
    </source>
</evidence>
<dbReference type="InterPro" id="IPR005467">
    <property type="entry name" value="His_kinase_dom"/>
</dbReference>
<dbReference type="SUPFAM" id="SSF47384">
    <property type="entry name" value="Homodimeric domain of signal transducing histidine kinase"/>
    <property type="match status" value="1"/>
</dbReference>
<dbReference type="InterPro" id="IPR003594">
    <property type="entry name" value="HATPase_dom"/>
</dbReference>
<dbReference type="EMBL" id="QSVN01000005">
    <property type="protein sequence ID" value="RGO33021.1"/>
    <property type="molecule type" value="Genomic_DNA"/>
</dbReference>
<dbReference type="EC" id="2.7.13.3" evidence="3"/>
<name>A0A174SG91_9FIRM</name>
<reference evidence="17 19" key="2">
    <citation type="submission" date="2018-08" db="EMBL/GenBank/DDBJ databases">
        <title>A genome reference for cultivated species of the human gut microbiota.</title>
        <authorList>
            <person name="Zou Y."/>
            <person name="Xue W."/>
            <person name="Luo G."/>
        </authorList>
    </citation>
    <scope>NUCLEOTIDE SEQUENCE [LARGE SCALE GENOMIC DNA]</scope>
    <source>
        <strain evidence="17 19">OM02-16</strain>
    </source>
</reference>
<feature type="transmembrane region" description="Helical" evidence="14">
    <location>
        <begin position="12"/>
        <end position="31"/>
    </location>
</feature>
<dbReference type="InterPro" id="IPR036097">
    <property type="entry name" value="HisK_dim/P_sf"/>
</dbReference>
<organism evidence="16 18">
    <name type="scientific">Dorea longicatena</name>
    <dbReference type="NCBI Taxonomy" id="88431"/>
    <lineage>
        <taxon>Bacteria</taxon>
        <taxon>Bacillati</taxon>
        <taxon>Bacillota</taxon>
        <taxon>Clostridia</taxon>
        <taxon>Lachnospirales</taxon>
        <taxon>Lachnospiraceae</taxon>
        <taxon>Dorea</taxon>
    </lineage>
</organism>
<dbReference type="EMBL" id="CZAY01000019">
    <property type="protein sequence ID" value="CUP96724.1"/>
    <property type="molecule type" value="Genomic_DNA"/>
</dbReference>
<comment type="subcellular location">
    <subcellularLocation>
        <location evidence="2">Cell membrane</location>
        <topology evidence="2">Multi-pass membrane protein</topology>
    </subcellularLocation>
</comment>
<keyword evidence="11 14" id="KW-1133">Transmembrane helix</keyword>
<accession>A0A174SG91</accession>
<comment type="catalytic activity">
    <reaction evidence="1">
        <text>ATP + protein L-histidine = ADP + protein N-phospho-L-histidine.</text>
        <dbReference type="EC" id="2.7.13.3"/>
    </reaction>
</comment>
<keyword evidence="9 17" id="KW-0418">Kinase</keyword>
<evidence type="ECO:0000256" key="5">
    <source>
        <dbReference type="ARBA" id="ARBA00022553"/>
    </source>
</evidence>
<dbReference type="SMART" id="SM00387">
    <property type="entry name" value="HATPase_c"/>
    <property type="match status" value="1"/>
</dbReference>
<evidence type="ECO:0000256" key="7">
    <source>
        <dbReference type="ARBA" id="ARBA00022692"/>
    </source>
</evidence>
<feature type="domain" description="Histidine kinase" evidence="15">
    <location>
        <begin position="484"/>
        <end position="697"/>
    </location>
</feature>
<dbReference type="GO" id="GO:0000155">
    <property type="term" value="F:phosphorelay sensor kinase activity"/>
    <property type="evidence" value="ECO:0007669"/>
    <property type="project" value="InterPro"/>
</dbReference>
<feature type="transmembrane region" description="Helical" evidence="14">
    <location>
        <begin position="380"/>
        <end position="413"/>
    </location>
</feature>
<proteinExistence type="predicted"/>
<evidence type="ECO:0000313" key="18">
    <source>
        <dbReference type="Proteomes" id="UP000095485"/>
    </source>
</evidence>
<evidence type="ECO:0000256" key="4">
    <source>
        <dbReference type="ARBA" id="ARBA00022475"/>
    </source>
</evidence>
<keyword evidence="7 14" id="KW-0812">Transmembrane</keyword>
<evidence type="ECO:0000256" key="12">
    <source>
        <dbReference type="ARBA" id="ARBA00023012"/>
    </source>
</evidence>
<dbReference type="GO" id="GO:0005886">
    <property type="term" value="C:plasma membrane"/>
    <property type="evidence" value="ECO:0007669"/>
    <property type="project" value="UniProtKB-SubCell"/>
</dbReference>
<dbReference type="SUPFAM" id="SSF55874">
    <property type="entry name" value="ATPase domain of HSP90 chaperone/DNA topoisomerase II/histidine kinase"/>
    <property type="match status" value="1"/>
</dbReference>
<dbReference type="RefSeq" id="WP_055284136.1">
    <property type="nucleotide sequence ID" value="NZ_CABMEZ010000005.1"/>
</dbReference>
<dbReference type="Gene3D" id="1.10.287.130">
    <property type="match status" value="1"/>
</dbReference>
<dbReference type="AlphaFoldDB" id="A0A174SG91"/>
<dbReference type="CDD" id="cd00082">
    <property type="entry name" value="HisKA"/>
    <property type="match status" value="1"/>
</dbReference>
<evidence type="ECO:0000256" key="6">
    <source>
        <dbReference type="ARBA" id="ARBA00022679"/>
    </source>
</evidence>
<keyword evidence="13 14" id="KW-0472">Membrane</keyword>
<keyword evidence="5" id="KW-0597">Phosphoprotein</keyword>
<dbReference type="InterPro" id="IPR003661">
    <property type="entry name" value="HisK_dim/P_dom"/>
</dbReference>
<evidence type="ECO:0000256" key="14">
    <source>
        <dbReference type="SAM" id="Phobius"/>
    </source>
</evidence>
<evidence type="ECO:0000313" key="16">
    <source>
        <dbReference type="EMBL" id="CUP96724.1"/>
    </source>
</evidence>
<dbReference type="FunFam" id="1.10.287.130:FF:000008">
    <property type="entry name" value="Two-component sensor histidine kinase"/>
    <property type="match status" value="1"/>
</dbReference>
<dbReference type="STRING" id="88431.ERS852423_00320"/>
<feature type="transmembrane region" description="Helical" evidence="14">
    <location>
        <begin position="289"/>
        <end position="306"/>
    </location>
</feature>
<dbReference type="Gene3D" id="3.30.565.10">
    <property type="entry name" value="Histidine kinase-like ATPase, C-terminal domain"/>
    <property type="match status" value="1"/>
</dbReference>
<dbReference type="SMART" id="SM00388">
    <property type="entry name" value="HisKA"/>
    <property type="match status" value="1"/>
</dbReference>
<evidence type="ECO:0000256" key="10">
    <source>
        <dbReference type="ARBA" id="ARBA00022840"/>
    </source>
</evidence>
<dbReference type="PROSITE" id="PS50109">
    <property type="entry name" value="HIS_KIN"/>
    <property type="match status" value="1"/>
</dbReference>
<reference evidence="16 18" key="1">
    <citation type="submission" date="2015-09" db="EMBL/GenBank/DDBJ databases">
        <authorList>
            <consortium name="Pathogen Informatics"/>
        </authorList>
    </citation>
    <scope>NUCLEOTIDE SEQUENCE [LARGE SCALE GENOMIC DNA]</scope>
    <source>
        <strain evidence="16 18">2789STDY5834914</strain>
    </source>
</reference>